<keyword evidence="1" id="KW-1185">Reference proteome</keyword>
<protein>
    <submittedName>
        <fullName evidence="2">Uncharacterized protein LOC106164376</fullName>
    </submittedName>
</protein>
<dbReference type="PANTHER" id="PTHR47510">
    <property type="entry name" value="REVERSE TRANSCRIPTASE DOMAIN-CONTAINING PROTEIN"/>
    <property type="match status" value="1"/>
</dbReference>
<evidence type="ECO:0000313" key="2">
    <source>
        <dbReference type="RefSeq" id="XP_013397726.1"/>
    </source>
</evidence>
<sequence length="606" mass="67922">MALVNLPDGVKVRPRRSMAHTPAGQQIEILQEILDSVLESPDAQVPVNLELEQQRTDGNMLPVENVDMGHDIGIVGFGHVKAQLVAGPEHQLIKVRVTSKKLRLFFAKTFVAYQGELVHSCVFMMADSSMIFFFYPAMLASSWESAEVWRSHMGSVQSLMQVITSFWRRLANLHGKGISPGPVELADIVINKSGENSVRFINMKKLTNFSASKASQDIEDCAKVMLQLLLPCHFTTWPLTRSDWKKCKENLPPQLVDTLCLAANGEKSAEHIWMLCGQAEKRLSEHGVQCTDANPTAVADDRCLAQPVLVSDNEEYPAIDTSTIAVADDRCLTPPVLVSGNQETPAKAESHSMTKQNIGADSSMSYDLNDQVDRVDREAISLNPQQSATDSLHDCFESTDWAALKSDNSIHDFTLVVTEYIKFCEEICIPSRTIKQYPNTKLWVDKNIKNLIKAKDQAYREKETDVAAYHKTKLDLKTAIKKAKKKMNSKIEQKFQSNSAKDLWDNIALVTQYKGSRRAVDTEDSTLPKKLNEFYSRFDRTNHTQVHTPTQGERVPPFTIQSWQVKCYFSALNTRKAPGPDSITSRLLKECAAQLSDVFADIQLVN</sequence>
<dbReference type="RefSeq" id="XP_013397726.1">
    <property type="nucleotide sequence ID" value="XM_013542272.1"/>
</dbReference>
<organism evidence="1 2">
    <name type="scientific">Lingula anatina</name>
    <name type="common">Brachiopod</name>
    <name type="synonym">Lingula unguis</name>
    <dbReference type="NCBI Taxonomy" id="7574"/>
    <lineage>
        <taxon>Eukaryota</taxon>
        <taxon>Metazoa</taxon>
        <taxon>Spiralia</taxon>
        <taxon>Lophotrochozoa</taxon>
        <taxon>Brachiopoda</taxon>
        <taxon>Linguliformea</taxon>
        <taxon>Lingulata</taxon>
        <taxon>Lingulida</taxon>
        <taxon>Linguloidea</taxon>
        <taxon>Lingulidae</taxon>
        <taxon>Lingula</taxon>
    </lineage>
</organism>
<proteinExistence type="predicted"/>
<dbReference type="GeneID" id="106164376"/>
<reference evidence="2" key="1">
    <citation type="submission" date="2025-08" db="UniProtKB">
        <authorList>
            <consortium name="RefSeq"/>
        </authorList>
    </citation>
    <scope>IDENTIFICATION</scope>
    <source>
        <tissue evidence="2">Gonads</tissue>
    </source>
</reference>
<dbReference type="InParanoid" id="A0A1S3IIL6"/>
<dbReference type="OrthoDB" id="6143588at2759"/>
<evidence type="ECO:0000313" key="1">
    <source>
        <dbReference type="Proteomes" id="UP000085678"/>
    </source>
</evidence>
<accession>A0A1S3IIL6</accession>
<name>A0A1S3IIL6_LINAN</name>
<dbReference type="Proteomes" id="UP000085678">
    <property type="component" value="Unplaced"/>
</dbReference>
<gene>
    <name evidence="2" type="primary">LOC106164376</name>
</gene>
<dbReference type="KEGG" id="lak:106164376"/>
<dbReference type="AlphaFoldDB" id="A0A1S3IIL6"/>
<dbReference type="PANTHER" id="PTHR47510:SF3">
    <property type="entry name" value="ENDO_EXONUCLEASE_PHOSPHATASE DOMAIN-CONTAINING PROTEIN"/>
    <property type="match status" value="1"/>
</dbReference>